<sequence length="65" mass="7698">MNYLIRVKANHDCWIADVIGDPGRTTIRENARVYSSKYLANNQKEHWERNYPNRSFSIEKAITNK</sequence>
<comment type="caution">
    <text evidence="1">The sequence shown here is derived from an EMBL/GenBank/DDBJ whole genome shotgun (WGS) entry which is preliminary data.</text>
</comment>
<protein>
    <submittedName>
        <fullName evidence="1">Uncharacterized protein</fullName>
    </submittedName>
</protein>
<name>X0Z2G3_9ZZZZ</name>
<gene>
    <name evidence="1" type="ORF">S01H1_81249</name>
</gene>
<proteinExistence type="predicted"/>
<dbReference type="EMBL" id="BARS01054955">
    <property type="protein sequence ID" value="GAG52717.1"/>
    <property type="molecule type" value="Genomic_DNA"/>
</dbReference>
<organism evidence="1">
    <name type="scientific">marine sediment metagenome</name>
    <dbReference type="NCBI Taxonomy" id="412755"/>
    <lineage>
        <taxon>unclassified sequences</taxon>
        <taxon>metagenomes</taxon>
        <taxon>ecological metagenomes</taxon>
    </lineage>
</organism>
<reference evidence="1" key="1">
    <citation type="journal article" date="2014" name="Front. Microbiol.">
        <title>High frequency of phylogenetically diverse reductive dehalogenase-homologous genes in deep subseafloor sedimentary metagenomes.</title>
        <authorList>
            <person name="Kawai M."/>
            <person name="Futagami T."/>
            <person name="Toyoda A."/>
            <person name="Takaki Y."/>
            <person name="Nishi S."/>
            <person name="Hori S."/>
            <person name="Arai W."/>
            <person name="Tsubouchi T."/>
            <person name="Morono Y."/>
            <person name="Uchiyama I."/>
            <person name="Ito T."/>
            <person name="Fujiyama A."/>
            <person name="Inagaki F."/>
            <person name="Takami H."/>
        </authorList>
    </citation>
    <scope>NUCLEOTIDE SEQUENCE</scope>
    <source>
        <strain evidence="1">Expedition CK06-06</strain>
    </source>
</reference>
<accession>X0Z2G3</accession>
<dbReference type="AlphaFoldDB" id="X0Z2G3"/>
<evidence type="ECO:0000313" key="1">
    <source>
        <dbReference type="EMBL" id="GAG52717.1"/>
    </source>
</evidence>